<evidence type="ECO:0000313" key="2">
    <source>
        <dbReference type="Proteomes" id="UP000319671"/>
    </source>
</evidence>
<reference evidence="1 2" key="1">
    <citation type="submission" date="2019-06" db="EMBL/GenBank/DDBJ databases">
        <title>Sorghum-associated microbial communities from plants grown in Nebraska, USA.</title>
        <authorList>
            <person name="Schachtman D."/>
        </authorList>
    </citation>
    <scope>NUCLEOTIDE SEQUENCE [LARGE SCALE GENOMIC DNA]</scope>
    <source>
        <strain evidence="1 2">2482</strain>
    </source>
</reference>
<dbReference type="EMBL" id="VIVN01000011">
    <property type="protein sequence ID" value="TWD96558.1"/>
    <property type="molecule type" value="Genomic_DNA"/>
</dbReference>
<accession>A0A561D0G3</accession>
<sequence>MKIYNAKINFKIKETDENFAKIILYHVFFLNSK</sequence>
<evidence type="ECO:0000313" key="1">
    <source>
        <dbReference type="EMBL" id="TWD96558.1"/>
    </source>
</evidence>
<dbReference type="Proteomes" id="UP000319671">
    <property type="component" value="Unassembled WGS sequence"/>
</dbReference>
<dbReference type="AlphaFoldDB" id="A0A561D0G3"/>
<protein>
    <submittedName>
        <fullName evidence="1">Uncharacterized protein</fullName>
    </submittedName>
</protein>
<organism evidence="1 2">
    <name type="scientific">Neobacillus bataviensis</name>
    <dbReference type="NCBI Taxonomy" id="220685"/>
    <lineage>
        <taxon>Bacteria</taxon>
        <taxon>Bacillati</taxon>
        <taxon>Bacillota</taxon>
        <taxon>Bacilli</taxon>
        <taxon>Bacillales</taxon>
        <taxon>Bacillaceae</taxon>
        <taxon>Neobacillus</taxon>
    </lineage>
</organism>
<keyword evidence="2" id="KW-1185">Reference proteome</keyword>
<name>A0A561D0G3_9BACI</name>
<gene>
    <name evidence="1" type="ORF">FB550_111218</name>
</gene>
<comment type="caution">
    <text evidence="1">The sequence shown here is derived from an EMBL/GenBank/DDBJ whole genome shotgun (WGS) entry which is preliminary data.</text>
</comment>
<proteinExistence type="predicted"/>